<dbReference type="AlphaFoldDB" id="A0A926EH19"/>
<dbReference type="InterPro" id="IPR055130">
    <property type="entry name" value="PreP_C"/>
</dbReference>
<accession>A0A926EH19</accession>
<dbReference type="SMART" id="SM01264">
    <property type="entry name" value="M16C_associated"/>
    <property type="match status" value="1"/>
</dbReference>
<dbReference type="Pfam" id="PF05193">
    <property type="entry name" value="Peptidase_M16_C"/>
    <property type="match status" value="1"/>
</dbReference>
<comment type="caution">
    <text evidence="2">The sequence shown here is derived from an EMBL/GenBank/DDBJ whole genome shotgun (WGS) entry which is preliminary data.</text>
</comment>
<dbReference type="GO" id="GO:0046872">
    <property type="term" value="F:metal ion binding"/>
    <property type="evidence" value="ECO:0007669"/>
    <property type="project" value="InterPro"/>
</dbReference>
<dbReference type="EMBL" id="JACRSY010000001">
    <property type="protein sequence ID" value="MBC8578102.1"/>
    <property type="molecule type" value="Genomic_DNA"/>
</dbReference>
<dbReference type="Pfam" id="PF08367">
    <property type="entry name" value="M16C_assoc"/>
    <property type="match status" value="1"/>
</dbReference>
<sequence length="967" mass="111658">MEQKVKGYTLLNTEYIKEIDSNVHLYEHDCTKAKILYMQSEDPHKTFGIAFRTPPHDSTGVAHIIEHSVLCGSRKFPLKDPFIELSKGSLNTYLNAMTYPDKTIYPISSQNDADFHNLMDVYLDAVFFPNIYKNDYILMQEGWRYHLENENDPLEYKGVVYNEMKGAFSSPEEVGFRKIKEALFPDTTYHNESGGAPEAIVDLTYEDFLAFHKKYYHPSNSYIGLYGDMNIEEVLTFIDEEYLSHFEYQEVDSKVAMQKPFDTPKVVDTYYSVAEDRPNQLYVSANWVVGETVDRELMVGLSILEYLLLETPASPLKKALIKAGIGEDVFGAFQTHLKQPIFSVMAKNVGEENKERFYEVIDTTLHTLVKEGIPKSLLQGALQVKEFELREGDFKGYSKGLLYYIGTMKSWIYDEDPNIYLRYEDLIDSLQAKKDTGYFEELIEKYLLNNSHHVKMMIHPKVGLDAAIEEKVQKKLEAIKASWTPEQIKACVEKTRAFNQMQKEPDSLEALLSIPLLKKEELDKESMFPRYETRQKEGTSYIITPIFTNQIAYINYFINLEGVPDKSLPYLGMLVGMLSKLDTASYDYEDLSMAIDQHLGGIEFHIQSMHDVKNPAAYKKMFVVKIKALIDELKDQVKLVHTIMNETLFEDRNRIREIIKEMKSMMEMSLSSEGHKIAYSMLLSSFSPAEAFDETTKGLSFYQTVREIDENWDAKQDEVIENLKEAYQFFMNRKRYTIGLTVDEERVTECMDCTYDALSKLEEEEIVEHKIPFTSHSMKMGLIYPGNVNYVAMGYNFKKLGFDYHGGLVLLKSILSMDYLWNEVRVKNGAYGCFADFRKSGNMFFVSYRDPNVEKTLDIYRQIPEYVASLELSERELLQYLIGTISSMDFPYTASTEGYTAQVYALVGTTKEDIQSIRDDIFNVDNEILRSFAEPIKKVLEQDQYCVFGNTVSIPQNEALFEETLKI</sequence>
<dbReference type="Proteomes" id="UP000655830">
    <property type="component" value="Unassembled WGS sequence"/>
</dbReference>
<organism evidence="2 3">
    <name type="scientific">Zhenhengia yiwuensis</name>
    <dbReference type="NCBI Taxonomy" id="2763666"/>
    <lineage>
        <taxon>Bacteria</taxon>
        <taxon>Bacillati</taxon>
        <taxon>Bacillota</taxon>
        <taxon>Clostridia</taxon>
        <taxon>Lachnospirales</taxon>
        <taxon>Lachnospiraceae</taxon>
        <taxon>Zhenhengia</taxon>
    </lineage>
</organism>
<keyword evidence="3" id="KW-1185">Reference proteome</keyword>
<dbReference type="InterPro" id="IPR007863">
    <property type="entry name" value="Peptidase_M16_C"/>
</dbReference>
<evidence type="ECO:0000313" key="2">
    <source>
        <dbReference type="EMBL" id="MBC8578102.1"/>
    </source>
</evidence>
<name>A0A926EH19_9FIRM</name>
<dbReference type="GO" id="GO:0016485">
    <property type="term" value="P:protein processing"/>
    <property type="evidence" value="ECO:0007669"/>
    <property type="project" value="TreeGrafter"/>
</dbReference>
<dbReference type="InterPro" id="IPR013578">
    <property type="entry name" value="Peptidase_M16C_assoc"/>
</dbReference>
<dbReference type="Pfam" id="PF22516">
    <property type="entry name" value="PreP_C"/>
    <property type="match status" value="1"/>
</dbReference>
<evidence type="ECO:0000313" key="3">
    <source>
        <dbReference type="Proteomes" id="UP000655830"/>
    </source>
</evidence>
<dbReference type="PANTHER" id="PTHR43016:SF13">
    <property type="entry name" value="PRESEQUENCE PROTEASE, MITOCHONDRIAL"/>
    <property type="match status" value="1"/>
</dbReference>
<dbReference type="Pfam" id="PF00675">
    <property type="entry name" value="Peptidase_M16"/>
    <property type="match status" value="1"/>
</dbReference>
<dbReference type="InterPro" id="IPR011249">
    <property type="entry name" value="Metalloenz_LuxS/M16"/>
</dbReference>
<dbReference type="SUPFAM" id="SSF63411">
    <property type="entry name" value="LuxS/MPP-like metallohydrolase"/>
    <property type="match status" value="4"/>
</dbReference>
<dbReference type="PANTHER" id="PTHR43016">
    <property type="entry name" value="PRESEQUENCE PROTEASE"/>
    <property type="match status" value="1"/>
</dbReference>
<reference evidence="2" key="1">
    <citation type="submission" date="2020-08" db="EMBL/GenBank/DDBJ databases">
        <title>Genome public.</title>
        <authorList>
            <person name="Liu C."/>
            <person name="Sun Q."/>
        </authorList>
    </citation>
    <scope>NUCLEOTIDE SEQUENCE</scope>
    <source>
        <strain evidence="2">NSJ-12</strain>
    </source>
</reference>
<proteinExistence type="predicted"/>
<feature type="domain" description="Peptidase M16C associated" evidence="1">
    <location>
        <begin position="458"/>
        <end position="708"/>
    </location>
</feature>
<evidence type="ECO:0000259" key="1">
    <source>
        <dbReference type="SMART" id="SM01264"/>
    </source>
</evidence>
<dbReference type="InterPro" id="IPR011765">
    <property type="entry name" value="Pept_M16_N"/>
</dbReference>
<dbReference type="RefSeq" id="WP_249331176.1">
    <property type="nucleotide sequence ID" value="NZ_JACRSY010000001.1"/>
</dbReference>
<gene>
    <name evidence="2" type="ORF">H8718_00925</name>
</gene>
<protein>
    <submittedName>
        <fullName evidence="2">Insulinase family protein</fullName>
    </submittedName>
</protein>
<dbReference type="Gene3D" id="3.30.830.10">
    <property type="entry name" value="Metalloenzyme, LuxS/M16 peptidase-like"/>
    <property type="match status" value="4"/>
</dbReference>
<dbReference type="FunFam" id="3.30.830.10:FF:000034">
    <property type="entry name" value="presequence protease 1, chloroplastic/mitochondrial"/>
    <property type="match status" value="1"/>
</dbReference>
<dbReference type="GO" id="GO:0004222">
    <property type="term" value="F:metalloendopeptidase activity"/>
    <property type="evidence" value="ECO:0007669"/>
    <property type="project" value="TreeGrafter"/>
</dbReference>